<dbReference type="PROSITE" id="PS50175">
    <property type="entry name" value="ASP_PROT_RETROV"/>
    <property type="match status" value="1"/>
</dbReference>
<keyword evidence="7" id="KW-0064">Aspartyl protease</keyword>
<evidence type="ECO:0000256" key="15">
    <source>
        <dbReference type="ARBA" id="ARBA00023172"/>
    </source>
</evidence>
<keyword evidence="17" id="KW-0863">Zinc-finger</keyword>
<evidence type="ECO:0000256" key="3">
    <source>
        <dbReference type="ARBA" id="ARBA00022679"/>
    </source>
</evidence>
<keyword evidence="12" id="KW-0695">RNA-directed DNA polymerase</keyword>
<proteinExistence type="inferred from homology"/>
<dbReference type="Pfam" id="PF19317">
    <property type="entry name" value="Gag_p24_C"/>
    <property type="match status" value="1"/>
</dbReference>
<keyword evidence="17" id="KW-0862">Zinc</keyword>
<keyword evidence="16" id="KW-0511">Multifunctional enzyme</keyword>
<dbReference type="PROSITE" id="PS50876">
    <property type="entry name" value="ZF_INTEGRASE"/>
    <property type="match status" value="1"/>
</dbReference>
<dbReference type="SUPFAM" id="SSF53098">
    <property type="entry name" value="Ribonuclease H-like"/>
    <property type="match status" value="1"/>
</dbReference>
<evidence type="ECO:0000256" key="14">
    <source>
        <dbReference type="ARBA" id="ARBA00023125"/>
    </source>
</evidence>
<dbReference type="Gene3D" id="1.10.1200.30">
    <property type="match status" value="1"/>
</dbReference>
<dbReference type="PROSITE" id="PS50878">
    <property type="entry name" value="RT_POL"/>
    <property type="match status" value="1"/>
</dbReference>
<dbReference type="InterPro" id="IPR017856">
    <property type="entry name" value="Integrase-like_N"/>
</dbReference>
<comment type="similarity">
    <text evidence="1">Belongs to the beta type-B retroviral polymerase family. HERV class-II K(HML-2) pol subfamily.</text>
</comment>
<dbReference type="SUPFAM" id="SSF50630">
    <property type="entry name" value="Acid proteases"/>
    <property type="match status" value="1"/>
</dbReference>
<evidence type="ECO:0000256" key="4">
    <source>
        <dbReference type="ARBA" id="ARBA00022695"/>
    </source>
</evidence>
<sequence length="1323" mass="147521">MARGDYGGGAKHLVAWDSEGGAAGGASDGGRWEGPPEYTPPEAPPKGHASHSVMTQPLPRGHAPGRASSPAYLGQYGRAHAPRPETHSAEAYPPLPPRPTRSRDLPNPLNAPAPEKPHRPKALAKPQALLQSVAYRHLSVKTSQEHRRVTHMTTQPPKQVHPPIPITSVGEGCAETDSEGEPHAPPLTGLEGHTQDNDDTCMHDTSMPRPNTFTIKAIENVHALPASTITQVEVAHNIIEAQEKAWQTVHEQAAQAGDLEMLKAFPVHIEEGRPPQWRPISYPVLKDIKKAIVEHDLSSPYTLSLLESFFQAFDLTPNDIRQVTSAWLPTLQYSAFEAEWKALIRKHVKEGNFVPIPRDLSEDKAIDQMYGEGAYVTNTKQAMTPLPVLHKTTELVFEAIKKVAQTSTSTPSYALIFQGPKEPFYDFASWLKEAVAKQISDPKAQDVLFKSLVIEKANEECRKILQPLRNPTLLEMIEACHNVDYTKNDLELMACAVKGRCFNCEGEECTITVTPKQPLREGEEYLIQPAAEASHRGIIAQSGLVSSSVDDSFNTDKLTLSLRVLLPPVEVSSLDPVAVLLPTSQLQYQQQTAKVVNWTTTLTDDQPLLTVVVASPIGRVLIEGLLDTGVDVTIVTAKDWPDAWPKEETLLKDVDKFAFSVPTRNAGEPHKRFAWKVLPQGMKNSPTLCQIYVAKILSPIRLQNPTVIIYHYMDDILICAESKKDVIRVLNSVTATLQAFHFDIAPEKIQWDSPWHYLGWKLSHSSITPQKIKIDHDIKTLNDMQKLLGNINWIRPQLGITTDELSPLFDLLQGEPDLDSPRSLTKEAQESLQIVEHKISNMQAQRKLVGVPPVMVVLNGPKQPFAVLGQMEPERDEVVIWEWVFLPHCFPKTLVTFPELLSKVIIRARTRCWEMAGQDPHTLFVPITSENYDNMLILSTDFQLAVQDFKGQVQFSLPGKRIIQKLKFIPIELKIMRSQTPIPGAITVFTDGSGRTGKAVVTWKVGGEWCHDCHVTTGSSQVVELSTMVRAFTLFPNQPLNIVSDSAYVVGVVKRAEHSYLKKLHNKQLFTLFRTLITLINEREHTYFIVHIRSHSTLPGPVAEGNHQADILAGVSVVLNLLQQARASHEFLHQNAKSLQKQFHLTQNQAKEIIKSCPECQKVSPLQPMGANPRGLKPLQLWQRDVTHIPQFGQLKYIHVSIDTFSKLMVASAHTGEKARDVQRHLIAAFAYMGVPAQIKTDNGPAYTSVSMQAFFQQWGIQHTTGIPHNPTGQAIVERAHQTLKNMLKKQEKSTTSLTPQEKLAKVLYVLNFLNRQEGNLTL</sequence>
<dbReference type="InterPro" id="IPR000477">
    <property type="entry name" value="RT_dom"/>
</dbReference>
<evidence type="ECO:0000256" key="6">
    <source>
        <dbReference type="ARBA" id="ARBA00022723"/>
    </source>
</evidence>
<evidence type="ECO:0000259" key="22">
    <source>
        <dbReference type="PROSITE" id="PS50879"/>
    </source>
</evidence>
<name>A0ABQ9D5J8_9PASS</name>
<dbReference type="Gene3D" id="3.30.420.10">
    <property type="entry name" value="Ribonuclease H-like superfamily/Ribonuclease H"/>
    <property type="match status" value="2"/>
</dbReference>
<dbReference type="SUPFAM" id="SSF46919">
    <property type="entry name" value="N-terminal Zn binding domain of HIV integrase"/>
    <property type="match status" value="1"/>
</dbReference>
<keyword evidence="4" id="KW-0548">Nucleotidyltransferase</keyword>
<dbReference type="InterPro" id="IPR001969">
    <property type="entry name" value="Aspartic_peptidase_AS"/>
</dbReference>
<dbReference type="Gene3D" id="1.10.375.10">
    <property type="entry name" value="Human Immunodeficiency Virus Type 1 Capsid Protein"/>
    <property type="match status" value="1"/>
</dbReference>
<dbReference type="InterPro" id="IPR001584">
    <property type="entry name" value="Integrase_cat-core"/>
</dbReference>
<evidence type="ECO:0000256" key="2">
    <source>
        <dbReference type="ARBA" id="ARBA00022670"/>
    </source>
</evidence>
<evidence type="ECO:0000259" key="21">
    <source>
        <dbReference type="PROSITE" id="PS50878"/>
    </source>
</evidence>
<evidence type="ECO:0000313" key="25">
    <source>
        <dbReference type="Proteomes" id="UP001145742"/>
    </source>
</evidence>
<evidence type="ECO:0000256" key="7">
    <source>
        <dbReference type="ARBA" id="ARBA00022750"/>
    </source>
</evidence>
<dbReference type="Gene3D" id="2.40.70.10">
    <property type="entry name" value="Acid Proteases"/>
    <property type="match status" value="1"/>
</dbReference>
<dbReference type="InterPro" id="IPR001995">
    <property type="entry name" value="Peptidase_A2_cat"/>
</dbReference>
<keyword evidence="9" id="KW-0378">Hydrolase</keyword>
<dbReference type="InterPro" id="IPR021109">
    <property type="entry name" value="Peptidase_aspartic_dom_sf"/>
</dbReference>
<dbReference type="InterPro" id="IPR012337">
    <property type="entry name" value="RNaseH-like_sf"/>
</dbReference>
<evidence type="ECO:0000256" key="1">
    <source>
        <dbReference type="ARBA" id="ARBA00010879"/>
    </source>
</evidence>
<keyword evidence="2" id="KW-0645">Protease</keyword>
<feature type="region of interest" description="Disordered" evidence="18">
    <location>
        <begin position="17"/>
        <end position="123"/>
    </location>
</feature>
<keyword evidence="6" id="KW-0479">Metal-binding</keyword>
<dbReference type="PROSITE" id="PS50879">
    <property type="entry name" value="RNASE_H_1"/>
    <property type="match status" value="1"/>
</dbReference>
<dbReference type="Pfam" id="PF00077">
    <property type="entry name" value="RVP"/>
    <property type="match status" value="1"/>
</dbReference>
<keyword evidence="15" id="KW-0233">DNA recombination</keyword>
<protein>
    <submittedName>
        <fullName evidence="24">Uncharacterized protein</fullName>
    </submittedName>
</protein>
<keyword evidence="14" id="KW-0238">DNA-binding</keyword>
<dbReference type="Pfam" id="PF06817">
    <property type="entry name" value="RVT_thumb"/>
    <property type="match status" value="1"/>
</dbReference>
<dbReference type="Pfam" id="PF02022">
    <property type="entry name" value="Integrase_Zn"/>
    <property type="match status" value="1"/>
</dbReference>
<dbReference type="Pfam" id="PF00607">
    <property type="entry name" value="Gag_p24"/>
    <property type="match status" value="1"/>
</dbReference>
<dbReference type="InterPro" id="IPR008919">
    <property type="entry name" value="Retrov_capsid_N"/>
</dbReference>
<reference evidence="24" key="1">
    <citation type="submission" date="2019-10" db="EMBL/GenBank/DDBJ databases">
        <authorList>
            <person name="Soares A.E.R."/>
            <person name="Aleixo A."/>
            <person name="Schneider P."/>
            <person name="Miyaki C.Y."/>
            <person name="Schneider M.P."/>
            <person name="Mello C."/>
            <person name="Vasconcelos A.T.R."/>
        </authorList>
    </citation>
    <scope>NUCLEOTIDE SEQUENCE</scope>
    <source>
        <tissue evidence="24">Muscle</tissue>
    </source>
</reference>
<dbReference type="Pfam" id="PF00075">
    <property type="entry name" value="RNase_H"/>
    <property type="match status" value="1"/>
</dbReference>
<dbReference type="InterPro" id="IPR043128">
    <property type="entry name" value="Rev_trsase/Diguanyl_cyclase"/>
</dbReference>
<dbReference type="InterPro" id="IPR008916">
    <property type="entry name" value="Retrov_capsid_C"/>
</dbReference>
<dbReference type="SUPFAM" id="SSF47943">
    <property type="entry name" value="Retrovirus capsid protein, N-terminal core domain"/>
    <property type="match status" value="1"/>
</dbReference>
<dbReference type="InterPro" id="IPR003308">
    <property type="entry name" value="Integrase_Zn-bd_dom_N"/>
</dbReference>
<evidence type="ECO:0000256" key="11">
    <source>
        <dbReference type="ARBA" id="ARBA00022884"/>
    </source>
</evidence>
<feature type="domain" description="RNase H type-1" evidence="22">
    <location>
        <begin position="982"/>
        <end position="1118"/>
    </location>
</feature>
<evidence type="ECO:0000256" key="9">
    <source>
        <dbReference type="ARBA" id="ARBA00022801"/>
    </source>
</evidence>
<evidence type="ECO:0000256" key="18">
    <source>
        <dbReference type="SAM" id="MobiDB-lite"/>
    </source>
</evidence>
<dbReference type="EMBL" id="WHWB01033941">
    <property type="protein sequence ID" value="KAJ7415500.1"/>
    <property type="molecule type" value="Genomic_DNA"/>
</dbReference>
<keyword evidence="13" id="KW-0239">DNA-directed DNA polymerase</keyword>
<dbReference type="PROSITE" id="PS50994">
    <property type="entry name" value="INTEGRASE"/>
    <property type="match status" value="1"/>
</dbReference>
<dbReference type="Proteomes" id="UP001145742">
    <property type="component" value="Unassembled WGS sequence"/>
</dbReference>
<dbReference type="InterPro" id="IPR002156">
    <property type="entry name" value="RNaseH_domain"/>
</dbReference>
<feature type="domain" description="Reverse transcriptase" evidence="21">
    <location>
        <begin position="547"/>
        <end position="762"/>
    </location>
</feature>
<gene>
    <name evidence="24" type="ORF">WISP_78065</name>
</gene>
<dbReference type="SUPFAM" id="SSF56672">
    <property type="entry name" value="DNA/RNA polymerases"/>
    <property type="match status" value="1"/>
</dbReference>
<evidence type="ECO:0000259" key="23">
    <source>
        <dbReference type="PROSITE" id="PS50994"/>
    </source>
</evidence>
<feature type="domain" description="Peptidase A2" evidence="19">
    <location>
        <begin position="622"/>
        <end position="654"/>
    </location>
</feature>
<dbReference type="InterPro" id="IPR036397">
    <property type="entry name" value="RNaseH_sf"/>
</dbReference>
<keyword evidence="11" id="KW-0694">RNA-binding</keyword>
<organism evidence="24 25">
    <name type="scientific">Willisornis vidua</name>
    <name type="common">Xingu scale-backed antbird</name>
    <dbReference type="NCBI Taxonomy" id="1566151"/>
    <lineage>
        <taxon>Eukaryota</taxon>
        <taxon>Metazoa</taxon>
        <taxon>Chordata</taxon>
        <taxon>Craniata</taxon>
        <taxon>Vertebrata</taxon>
        <taxon>Euteleostomi</taxon>
        <taxon>Archelosauria</taxon>
        <taxon>Archosauria</taxon>
        <taxon>Dinosauria</taxon>
        <taxon>Saurischia</taxon>
        <taxon>Theropoda</taxon>
        <taxon>Coelurosauria</taxon>
        <taxon>Aves</taxon>
        <taxon>Neognathae</taxon>
        <taxon>Neoaves</taxon>
        <taxon>Telluraves</taxon>
        <taxon>Australaves</taxon>
        <taxon>Passeriformes</taxon>
        <taxon>Thamnophilidae</taxon>
        <taxon>Willisornis</taxon>
    </lineage>
</organism>
<dbReference type="InterPro" id="IPR045345">
    <property type="entry name" value="Gag_p24_C"/>
</dbReference>
<comment type="caution">
    <text evidence="24">The sequence shown here is derived from an EMBL/GenBank/DDBJ whole genome shotgun (WGS) entry which is preliminary data.</text>
</comment>
<dbReference type="PANTHER" id="PTHR41694:SF3">
    <property type="entry name" value="RNA-DIRECTED DNA POLYMERASE-RELATED"/>
    <property type="match status" value="1"/>
</dbReference>
<dbReference type="SUPFAM" id="SSF47353">
    <property type="entry name" value="Retrovirus capsid dimerization domain-like"/>
    <property type="match status" value="1"/>
</dbReference>
<dbReference type="Gene3D" id="1.10.10.200">
    <property type="match status" value="1"/>
</dbReference>
<evidence type="ECO:0000256" key="16">
    <source>
        <dbReference type="ARBA" id="ARBA00023268"/>
    </source>
</evidence>
<keyword evidence="10" id="KW-0460">Magnesium</keyword>
<dbReference type="InterPro" id="IPR018061">
    <property type="entry name" value="Retropepsins"/>
</dbReference>
<dbReference type="PANTHER" id="PTHR41694">
    <property type="entry name" value="ENDOGENOUS RETROVIRUS GROUP K MEMBER POL PROTEIN"/>
    <property type="match status" value="1"/>
</dbReference>
<keyword evidence="3" id="KW-0808">Transferase</keyword>
<evidence type="ECO:0000313" key="24">
    <source>
        <dbReference type="EMBL" id="KAJ7415500.1"/>
    </source>
</evidence>
<dbReference type="Pfam" id="PF00665">
    <property type="entry name" value="rve"/>
    <property type="match status" value="1"/>
</dbReference>
<evidence type="ECO:0000256" key="5">
    <source>
        <dbReference type="ARBA" id="ARBA00022722"/>
    </source>
</evidence>
<accession>A0ABQ9D5J8</accession>
<feature type="domain" description="Integrase catalytic" evidence="23">
    <location>
        <begin position="1174"/>
        <end position="1323"/>
    </location>
</feature>
<dbReference type="Pfam" id="PF00078">
    <property type="entry name" value="RVT_1"/>
    <property type="match status" value="1"/>
</dbReference>
<evidence type="ECO:0000256" key="13">
    <source>
        <dbReference type="ARBA" id="ARBA00022932"/>
    </source>
</evidence>
<evidence type="ECO:0000256" key="12">
    <source>
        <dbReference type="ARBA" id="ARBA00022918"/>
    </source>
</evidence>
<feature type="region of interest" description="Disordered" evidence="18">
    <location>
        <begin position="142"/>
        <end position="164"/>
    </location>
</feature>
<keyword evidence="25" id="KW-1185">Reference proteome</keyword>
<dbReference type="Gene3D" id="3.30.70.270">
    <property type="match status" value="2"/>
</dbReference>
<evidence type="ECO:0000256" key="17">
    <source>
        <dbReference type="PROSITE-ProRule" id="PRU00450"/>
    </source>
</evidence>
<evidence type="ECO:0000256" key="8">
    <source>
        <dbReference type="ARBA" id="ARBA00022759"/>
    </source>
</evidence>
<feature type="domain" description="Integrase-type" evidence="20">
    <location>
        <begin position="1120"/>
        <end position="1161"/>
    </location>
</feature>
<evidence type="ECO:0000259" key="20">
    <source>
        <dbReference type="PROSITE" id="PS50876"/>
    </source>
</evidence>
<keyword evidence="5" id="KW-0540">Nuclease</keyword>
<dbReference type="InterPro" id="IPR010661">
    <property type="entry name" value="RVT_thumb"/>
</dbReference>
<dbReference type="InterPro" id="IPR043502">
    <property type="entry name" value="DNA/RNA_pol_sf"/>
</dbReference>
<evidence type="ECO:0000256" key="10">
    <source>
        <dbReference type="ARBA" id="ARBA00022842"/>
    </source>
</evidence>
<keyword evidence="8" id="KW-0255">Endonuclease</keyword>
<evidence type="ECO:0000259" key="19">
    <source>
        <dbReference type="PROSITE" id="PS50175"/>
    </source>
</evidence>
<dbReference type="PROSITE" id="PS00141">
    <property type="entry name" value="ASP_PROTEASE"/>
    <property type="match status" value="1"/>
</dbReference>